<keyword evidence="2" id="KW-0964">Secreted</keyword>
<comment type="subcellular location">
    <subcellularLocation>
        <location evidence="1">Secreted</location>
    </subcellularLocation>
</comment>
<gene>
    <name evidence="6" type="ORF">A2W14_04230</name>
</gene>
<evidence type="ECO:0000313" key="6">
    <source>
        <dbReference type="EMBL" id="OGG02093.1"/>
    </source>
</evidence>
<dbReference type="STRING" id="1798371.A2W14_04230"/>
<dbReference type="InterPro" id="IPR055372">
    <property type="entry name" value="CBM96"/>
</dbReference>
<organism evidence="6 7">
    <name type="scientific">Candidatus Gottesmanbacteria bacterium RBG_16_37_8</name>
    <dbReference type="NCBI Taxonomy" id="1798371"/>
    <lineage>
        <taxon>Bacteria</taxon>
        <taxon>Candidatus Gottesmaniibacteriota</taxon>
    </lineage>
</organism>
<evidence type="ECO:0000256" key="3">
    <source>
        <dbReference type="ARBA" id="ARBA00022729"/>
    </source>
</evidence>
<dbReference type="NCBIfam" id="NF033679">
    <property type="entry name" value="DNRLRE_dom"/>
    <property type="match status" value="1"/>
</dbReference>
<sequence length="384" mass="41101">MTGLFKQGYQNTAANLLLPQSGGYSYLKNIPYYSQAFPYNKATTSLAENYLEGVAMAQTVIKGLFGLETTASETKFAPHVPASLLSSGPVSLIGLKSQRHVWDISVKSASNHDLKVRLGSSGQSTFRLGYKLNGTLTLTVSNLLANKSFTVAASPLSGTSPVTTMTVNSDSSGILTTTLQLNGDNIITVQLPSAVTTTPRPSPTAIGPTKTPTRTPTPVGQPATTIKIFPMEDTFVNANTPGQNYCLNQLQADGSPVKITYLKFDLRNLNTTINSASLFLRITNSSPAIFRVRQVSSNAWTECNMTYNNRPTLGSAVASFIGGTAGNWKSVDISSHVRYKKGTIATMAIDTSGADDLIFYSRENSTYKPYIELNGSSTGTLSTQ</sequence>
<protein>
    <recommendedName>
        <fullName evidence="5">Carbohydrate-binding module family 96 domain-containing protein</fullName>
    </recommendedName>
</protein>
<evidence type="ECO:0000259" key="5">
    <source>
        <dbReference type="Pfam" id="PF24517"/>
    </source>
</evidence>
<dbReference type="EMBL" id="MFJA01000077">
    <property type="protein sequence ID" value="OGG02093.1"/>
    <property type="molecule type" value="Genomic_DNA"/>
</dbReference>
<evidence type="ECO:0000313" key="7">
    <source>
        <dbReference type="Proteomes" id="UP000176665"/>
    </source>
</evidence>
<dbReference type="AlphaFoldDB" id="A0A1F5YPV1"/>
<keyword evidence="3" id="KW-0732">Signal</keyword>
<name>A0A1F5YPV1_9BACT</name>
<dbReference type="Proteomes" id="UP000176665">
    <property type="component" value="Unassembled WGS sequence"/>
</dbReference>
<feature type="domain" description="Carbohydrate-binding module family 96" evidence="5">
    <location>
        <begin position="226"/>
        <end position="374"/>
    </location>
</feature>
<dbReference type="Pfam" id="PF24517">
    <property type="entry name" value="CBM96"/>
    <property type="match status" value="1"/>
</dbReference>
<comment type="caution">
    <text evidence="6">The sequence shown here is derived from an EMBL/GenBank/DDBJ whole genome shotgun (WGS) entry which is preliminary data.</text>
</comment>
<proteinExistence type="predicted"/>
<dbReference type="GO" id="GO:0005576">
    <property type="term" value="C:extracellular region"/>
    <property type="evidence" value="ECO:0007669"/>
    <property type="project" value="UniProtKB-SubCell"/>
</dbReference>
<evidence type="ECO:0000256" key="4">
    <source>
        <dbReference type="SAM" id="MobiDB-lite"/>
    </source>
</evidence>
<evidence type="ECO:0000256" key="1">
    <source>
        <dbReference type="ARBA" id="ARBA00004613"/>
    </source>
</evidence>
<evidence type="ECO:0000256" key="2">
    <source>
        <dbReference type="ARBA" id="ARBA00022525"/>
    </source>
</evidence>
<reference evidence="6 7" key="1">
    <citation type="journal article" date="2016" name="Nat. Commun.">
        <title>Thousands of microbial genomes shed light on interconnected biogeochemical processes in an aquifer system.</title>
        <authorList>
            <person name="Anantharaman K."/>
            <person name="Brown C.T."/>
            <person name="Hug L.A."/>
            <person name="Sharon I."/>
            <person name="Castelle C.J."/>
            <person name="Probst A.J."/>
            <person name="Thomas B.C."/>
            <person name="Singh A."/>
            <person name="Wilkins M.J."/>
            <person name="Karaoz U."/>
            <person name="Brodie E.L."/>
            <person name="Williams K.H."/>
            <person name="Hubbard S.S."/>
            <person name="Banfield J.F."/>
        </authorList>
    </citation>
    <scope>NUCLEOTIDE SEQUENCE [LARGE SCALE GENOMIC DNA]</scope>
</reference>
<accession>A0A1F5YPV1</accession>
<feature type="compositionally biased region" description="Low complexity" evidence="4">
    <location>
        <begin position="208"/>
        <end position="218"/>
    </location>
</feature>
<feature type="region of interest" description="Disordered" evidence="4">
    <location>
        <begin position="195"/>
        <end position="221"/>
    </location>
</feature>